<name>A0A5Q6PIJ4_VIBCL</name>
<dbReference type="SUPFAM" id="SSF52540">
    <property type="entry name" value="P-loop containing nucleoside triphosphate hydrolases"/>
    <property type="match status" value="2"/>
</dbReference>
<dbReference type="EMBL" id="VUAA01000010">
    <property type="protein sequence ID" value="KAA1254674.1"/>
    <property type="molecule type" value="Genomic_DNA"/>
</dbReference>
<protein>
    <submittedName>
        <fullName evidence="2">AAA family ATPase</fullName>
    </submittedName>
</protein>
<dbReference type="PANTHER" id="PTHR32182:SF22">
    <property type="entry name" value="ATP-DEPENDENT ENDONUCLEASE, OLD FAMILY-RELATED"/>
    <property type="match status" value="1"/>
</dbReference>
<accession>A0A5Q6PIJ4</accession>
<dbReference type="PANTHER" id="PTHR32182">
    <property type="entry name" value="DNA REPLICATION AND REPAIR PROTEIN RECF"/>
    <property type="match status" value="1"/>
</dbReference>
<evidence type="ECO:0000313" key="3">
    <source>
        <dbReference type="Proteomes" id="UP000323225"/>
    </source>
</evidence>
<dbReference type="GO" id="GO:0000731">
    <property type="term" value="P:DNA synthesis involved in DNA repair"/>
    <property type="evidence" value="ECO:0007669"/>
    <property type="project" value="TreeGrafter"/>
</dbReference>
<reference evidence="2 3" key="1">
    <citation type="submission" date="2019-09" db="EMBL/GenBank/DDBJ databases">
        <authorList>
            <person name="Kritzky A."/>
            <person name="Schelkanova E.Y."/>
            <person name="Alkhova Z.V."/>
            <person name="Smirnova N.I."/>
        </authorList>
    </citation>
    <scope>NUCLEOTIDE SEQUENCE [LARGE SCALE GENOMIC DNA]</scope>
    <source>
        <strain evidence="2 3">M1526</strain>
    </source>
</reference>
<dbReference type="GO" id="GO:0006302">
    <property type="term" value="P:double-strand break repair"/>
    <property type="evidence" value="ECO:0007669"/>
    <property type="project" value="TreeGrafter"/>
</dbReference>
<dbReference type="InterPro" id="IPR027417">
    <property type="entry name" value="P-loop_NTPase"/>
</dbReference>
<feature type="domain" description="Endonuclease GajA/Old nuclease/RecF-like AAA" evidence="1">
    <location>
        <begin position="242"/>
        <end position="524"/>
    </location>
</feature>
<gene>
    <name evidence="2" type="ORF">F0M16_10430</name>
</gene>
<dbReference type="Gene3D" id="3.40.50.300">
    <property type="entry name" value="P-loop containing nucleotide triphosphate hydrolases"/>
    <property type="match status" value="2"/>
</dbReference>
<dbReference type="Pfam" id="PF13175">
    <property type="entry name" value="AAA_15"/>
    <property type="match status" value="1"/>
</dbReference>
<comment type="caution">
    <text evidence="2">The sequence shown here is derived from an EMBL/GenBank/DDBJ whole genome shotgun (WGS) entry which is preliminary data.</text>
</comment>
<organism evidence="2 3">
    <name type="scientific">Vibrio cholerae</name>
    <dbReference type="NCBI Taxonomy" id="666"/>
    <lineage>
        <taxon>Bacteria</taxon>
        <taxon>Pseudomonadati</taxon>
        <taxon>Pseudomonadota</taxon>
        <taxon>Gammaproteobacteria</taxon>
        <taxon>Vibrionales</taxon>
        <taxon>Vibrionaceae</taxon>
        <taxon>Vibrio</taxon>
    </lineage>
</organism>
<evidence type="ECO:0000313" key="2">
    <source>
        <dbReference type="EMBL" id="KAA1254674.1"/>
    </source>
</evidence>
<dbReference type="InterPro" id="IPR041685">
    <property type="entry name" value="AAA_GajA/Old/RecF-like"/>
</dbReference>
<sequence>MNSVSVQQLDNYRTDISNSLIKLSGYQQALIVEKSQLMVASDEASEYLANKDEVAQALAGIYSQTQATSKELYENLLTTQIKEIMPHNDECDRVVLNNSYKRGRPTLSIEVQTVSGKLRDVYLDKGGSIENLIAIGLRFICLCRTTNRRFLVLDEADAAVSPRYAESFASMLYSLSTMLGVQVIYITHKEPERFMGKGRIHHLKRKGGKIVSEVLSDIDHENIKVQGLDGSEESALHENIGIKHLRLTNFKQHENTYLELSPFVNYIVGDNDVGKTAIVQAIEAVMLNKGRDNQVRDNMDFLQVELGLEEDYTLCFKYSLKGKKKTIYQLFDENAEEINRSTSGEKTPEWLDEVLFMPLVNDVNIHISDQHDASFILDKSVSEHKKAEMLNLDDNSKKIQKMISRHHELVDMHRRNHLSSKQSLAKLDSKLLALREMEKSHSDLEELDEAISTIKKNSESEKGLTDLIKQMEAEQSFIETVSAVQSMKVESVEYYDTNELSKIVFEMEKIQSVMTEISNLKDMKVAVPDVVETTELESLINEMTTLHHTIRTLKSIEGVELPKLDVKPISELQEIISGIEDCKSNIALLSKLPKDLNLTPQVHNVNDIMSLISEINTVRSEIRAHGQYLKTEEANLNNAKRQKQVLLESTGFCPLCNQTIHKH</sequence>
<dbReference type="Proteomes" id="UP000323225">
    <property type="component" value="Unassembled WGS sequence"/>
</dbReference>
<dbReference type="AlphaFoldDB" id="A0A5Q6PIJ4"/>
<proteinExistence type="predicted"/>
<evidence type="ECO:0000259" key="1">
    <source>
        <dbReference type="Pfam" id="PF13175"/>
    </source>
</evidence>